<evidence type="ECO:0000313" key="1">
    <source>
        <dbReference type="EMBL" id="KAH9777674.1"/>
    </source>
</evidence>
<reference evidence="2" key="1">
    <citation type="journal article" date="2023" name="Hortic. Res.">
        <title>A chromosome-level phased genome enabling allele-level studies in sweet orange: a case study on citrus Huanglongbing tolerance.</title>
        <authorList>
            <person name="Wu B."/>
            <person name="Yu Q."/>
            <person name="Deng Z."/>
            <person name="Duan Y."/>
            <person name="Luo F."/>
            <person name="Gmitter F. Jr."/>
        </authorList>
    </citation>
    <scope>NUCLEOTIDE SEQUENCE [LARGE SCALE GENOMIC DNA]</scope>
    <source>
        <strain evidence="2">cv. Valencia</strain>
    </source>
</reference>
<dbReference type="Proteomes" id="UP000829398">
    <property type="component" value="Chromosome 3"/>
</dbReference>
<comment type="caution">
    <text evidence="1">The sequence shown here is derived from an EMBL/GenBank/DDBJ whole genome shotgun (WGS) entry which is preliminary data.</text>
</comment>
<protein>
    <submittedName>
        <fullName evidence="1">RanBD1 domain-containing protein</fullName>
    </submittedName>
</protein>
<sequence length="468" mass="49153">MRGTKRLAMSDSAKDTNDSAFGNKRIMEGSLFDVHRAEPSQQQSMTTEPLDMQRAESSRQHVRALNTQFASWVQTQLKNHPDELWEDGVQDYLAHASKIMEKFRDVVDWLKANTLKAGNSSAAEPFAKEKKLETEIKINDVKSSQEKTFTPATTTTSFATSGSFGLLSSSSATGSSGLFFSSAASGTSGIFSNNSASGGSGLFSSNSASGSSGLFSSNAVSGSSPLFSSNAASVSSGLFSNNAASGSSGLFSIKSTSGSSLFSSNGTSGSSLFSDNATSGSSLISNSAASWSSGAVSNSQTPVFFGNQSSLLQNSNDLNDADGDEVPQPSSPSLKKSEERGIIVVHEVKCKLYVKSSDPADKDTWKDRGSGQLSIKCKEGISKGTKESKPTILVRNDVGRVLLNALLYPGIKTNLQKNSIVAIFHTSGDDAGGGNNGSAAARTFLIRTKTEEDRNKLATAIQEYAPAS</sequence>
<accession>A0ACB8LVW4</accession>
<gene>
    <name evidence="1" type="ORF">KPL71_007099</name>
</gene>
<name>A0ACB8LVW4_CITSI</name>
<dbReference type="EMBL" id="CM039172">
    <property type="protein sequence ID" value="KAH9777674.1"/>
    <property type="molecule type" value="Genomic_DNA"/>
</dbReference>
<organism evidence="1 2">
    <name type="scientific">Citrus sinensis</name>
    <name type="common">Sweet orange</name>
    <name type="synonym">Citrus aurantium var. sinensis</name>
    <dbReference type="NCBI Taxonomy" id="2711"/>
    <lineage>
        <taxon>Eukaryota</taxon>
        <taxon>Viridiplantae</taxon>
        <taxon>Streptophyta</taxon>
        <taxon>Embryophyta</taxon>
        <taxon>Tracheophyta</taxon>
        <taxon>Spermatophyta</taxon>
        <taxon>Magnoliopsida</taxon>
        <taxon>eudicotyledons</taxon>
        <taxon>Gunneridae</taxon>
        <taxon>Pentapetalae</taxon>
        <taxon>rosids</taxon>
        <taxon>malvids</taxon>
        <taxon>Sapindales</taxon>
        <taxon>Rutaceae</taxon>
        <taxon>Aurantioideae</taxon>
        <taxon>Citrus</taxon>
    </lineage>
</organism>
<keyword evidence="2" id="KW-1185">Reference proteome</keyword>
<proteinExistence type="predicted"/>
<evidence type="ECO:0000313" key="2">
    <source>
        <dbReference type="Proteomes" id="UP000829398"/>
    </source>
</evidence>